<keyword evidence="7" id="KW-1185">Reference proteome</keyword>
<accession>A0A918XT84</accession>
<gene>
    <name evidence="6" type="ORF">GCM10017083_31870</name>
</gene>
<keyword evidence="3 5" id="KW-1133">Transmembrane helix</keyword>
<dbReference type="GO" id="GO:0016020">
    <property type="term" value="C:membrane"/>
    <property type="evidence" value="ECO:0007669"/>
    <property type="project" value="UniProtKB-SubCell"/>
</dbReference>
<dbReference type="EMBL" id="BMZS01000007">
    <property type="protein sequence ID" value="GHD54402.1"/>
    <property type="molecule type" value="Genomic_DNA"/>
</dbReference>
<feature type="transmembrane region" description="Helical" evidence="5">
    <location>
        <begin position="221"/>
        <end position="244"/>
    </location>
</feature>
<reference evidence="6" key="1">
    <citation type="journal article" date="2014" name="Int. J. Syst. Evol. Microbiol.">
        <title>Complete genome sequence of Corynebacterium casei LMG S-19264T (=DSM 44701T), isolated from a smear-ripened cheese.</title>
        <authorList>
            <consortium name="US DOE Joint Genome Institute (JGI-PGF)"/>
            <person name="Walter F."/>
            <person name="Albersmeier A."/>
            <person name="Kalinowski J."/>
            <person name="Ruckert C."/>
        </authorList>
    </citation>
    <scope>NUCLEOTIDE SEQUENCE</scope>
    <source>
        <strain evidence="6">KCTC 42651</strain>
    </source>
</reference>
<evidence type="ECO:0000313" key="7">
    <source>
        <dbReference type="Proteomes" id="UP000630353"/>
    </source>
</evidence>
<dbReference type="InterPro" id="IPR002657">
    <property type="entry name" value="BilAc:Na_symport/Acr3"/>
</dbReference>
<feature type="transmembrane region" description="Helical" evidence="5">
    <location>
        <begin position="95"/>
        <end position="117"/>
    </location>
</feature>
<feature type="transmembrane region" description="Helical" evidence="5">
    <location>
        <begin position="124"/>
        <end position="148"/>
    </location>
</feature>
<comment type="subcellular location">
    <subcellularLocation>
        <location evidence="1">Membrane</location>
        <topology evidence="1">Multi-pass membrane protein</topology>
    </subcellularLocation>
</comment>
<protein>
    <recommendedName>
        <fullName evidence="8">Bile acid:Na+ symporter, BASS family</fullName>
    </recommendedName>
</protein>
<evidence type="ECO:0000256" key="3">
    <source>
        <dbReference type="ARBA" id="ARBA00022989"/>
    </source>
</evidence>
<dbReference type="Gene3D" id="1.20.1530.20">
    <property type="match status" value="1"/>
</dbReference>
<evidence type="ECO:0000256" key="4">
    <source>
        <dbReference type="ARBA" id="ARBA00023136"/>
    </source>
</evidence>
<organism evidence="6 7">
    <name type="scientific">Thalassobaculum fulvum</name>
    <dbReference type="NCBI Taxonomy" id="1633335"/>
    <lineage>
        <taxon>Bacteria</taxon>
        <taxon>Pseudomonadati</taxon>
        <taxon>Pseudomonadota</taxon>
        <taxon>Alphaproteobacteria</taxon>
        <taxon>Rhodospirillales</taxon>
        <taxon>Thalassobaculaceae</taxon>
        <taxon>Thalassobaculum</taxon>
    </lineage>
</organism>
<comment type="caution">
    <text evidence="6">The sequence shown here is derived from an EMBL/GenBank/DDBJ whole genome shotgun (WGS) entry which is preliminary data.</text>
</comment>
<dbReference type="Pfam" id="PF01758">
    <property type="entry name" value="SBF"/>
    <property type="match status" value="1"/>
</dbReference>
<dbReference type="InterPro" id="IPR038770">
    <property type="entry name" value="Na+/solute_symporter_sf"/>
</dbReference>
<evidence type="ECO:0008006" key="8">
    <source>
        <dbReference type="Google" id="ProtNLM"/>
    </source>
</evidence>
<feature type="transmembrane region" description="Helical" evidence="5">
    <location>
        <begin position="189"/>
        <end position="209"/>
    </location>
</feature>
<evidence type="ECO:0000256" key="5">
    <source>
        <dbReference type="SAM" id="Phobius"/>
    </source>
</evidence>
<evidence type="ECO:0000256" key="1">
    <source>
        <dbReference type="ARBA" id="ARBA00004141"/>
    </source>
</evidence>
<evidence type="ECO:0000256" key="2">
    <source>
        <dbReference type="ARBA" id="ARBA00022692"/>
    </source>
</evidence>
<evidence type="ECO:0000313" key="6">
    <source>
        <dbReference type="EMBL" id="GHD54402.1"/>
    </source>
</evidence>
<dbReference type="AlphaFoldDB" id="A0A918XT84"/>
<name>A0A918XT84_9PROT</name>
<feature type="transmembrane region" description="Helical" evidence="5">
    <location>
        <begin position="65"/>
        <end position="89"/>
    </location>
</feature>
<dbReference type="RefSeq" id="WP_189991354.1">
    <property type="nucleotide sequence ID" value="NZ_BMZS01000007.1"/>
</dbReference>
<keyword evidence="2 5" id="KW-0812">Transmembrane</keyword>
<sequence length="322" mass="32976">MMGILSWFGKRATGCLPAGVVLGLALPELAASAKPLLVPAIALMLTLSLLRLEPAEVGRSLRRPWLLLPAVGFVLLASPLLGFAAARALDLSPGIAVALVVWSASPPLISVPAIATLVGLDGALALTVTTVTGLLVPVTLPPIVFALLGLELDIGPVALAVRLAALLAGSVLTAAVIRRLAGPARLRTHAAAIDGGFVIVMLLFAIAVMDGVTQAAVASPARVAGLLALVFGVSLGMQALGWAVFRPTGARTATTLALACGNRNMALVLGAAPAAFAPDTFLYLALLQFPIYLLPGLLRPVYRRAASRDVAGRGWSAPADRR</sequence>
<feature type="transmembrane region" description="Helical" evidence="5">
    <location>
        <begin position="154"/>
        <end position="177"/>
    </location>
</feature>
<proteinExistence type="predicted"/>
<dbReference type="Proteomes" id="UP000630353">
    <property type="component" value="Unassembled WGS sequence"/>
</dbReference>
<feature type="transmembrane region" description="Helical" evidence="5">
    <location>
        <begin position="37"/>
        <end position="53"/>
    </location>
</feature>
<reference evidence="6" key="2">
    <citation type="submission" date="2020-09" db="EMBL/GenBank/DDBJ databases">
        <authorList>
            <person name="Sun Q."/>
            <person name="Kim S."/>
        </authorList>
    </citation>
    <scope>NUCLEOTIDE SEQUENCE</scope>
    <source>
        <strain evidence="6">KCTC 42651</strain>
    </source>
</reference>
<keyword evidence="4 5" id="KW-0472">Membrane</keyword>